<dbReference type="Gene3D" id="3.40.50.300">
    <property type="entry name" value="P-loop containing nucleotide triphosphate hydrolases"/>
    <property type="match status" value="1"/>
</dbReference>
<organism evidence="1 2">
    <name type="scientific">Tothia fuscella</name>
    <dbReference type="NCBI Taxonomy" id="1048955"/>
    <lineage>
        <taxon>Eukaryota</taxon>
        <taxon>Fungi</taxon>
        <taxon>Dikarya</taxon>
        <taxon>Ascomycota</taxon>
        <taxon>Pezizomycotina</taxon>
        <taxon>Dothideomycetes</taxon>
        <taxon>Pleosporomycetidae</taxon>
        <taxon>Venturiales</taxon>
        <taxon>Cylindrosympodiaceae</taxon>
        <taxon>Tothia</taxon>
    </lineage>
</organism>
<protein>
    <submittedName>
        <fullName evidence="1">Uncharacterized protein</fullName>
    </submittedName>
</protein>
<dbReference type="OrthoDB" id="6500128at2759"/>
<accession>A0A9P4NMR2</accession>
<sequence>MAPGLCILILYEATSNLGPTTEGLIQKVIDEEFRENTVITVAHRLSTVGNVDTVVLLEKRKVDRIGLPRDILAGMS</sequence>
<dbReference type="EMBL" id="MU007057">
    <property type="protein sequence ID" value="KAF2427827.1"/>
    <property type="molecule type" value="Genomic_DNA"/>
</dbReference>
<dbReference type="GO" id="GO:0015421">
    <property type="term" value="F:ABC-type oligopeptide transporter activity"/>
    <property type="evidence" value="ECO:0007669"/>
    <property type="project" value="TreeGrafter"/>
</dbReference>
<dbReference type="AlphaFoldDB" id="A0A9P4NMR2"/>
<dbReference type="InterPro" id="IPR027417">
    <property type="entry name" value="P-loop_NTPase"/>
</dbReference>
<dbReference type="PANTHER" id="PTHR43394">
    <property type="entry name" value="ATP-DEPENDENT PERMEASE MDL1, MITOCHONDRIAL"/>
    <property type="match status" value="1"/>
</dbReference>
<reference evidence="1" key="1">
    <citation type="journal article" date="2020" name="Stud. Mycol.">
        <title>101 Dothideomycetes genomes: a test case for predicting lifestyles and emergence of pathogens.</title>
        <authorList>
            <person name="Haridas S."/>
            <person name="Albert R."/>
            <person name="Binder M."/>
            <person name="Bloem J."/>
            <person name="Labutti K."/>
            <person name="Salamov A."/>
            <person name="Andreopoulos B."/>
            <person name="Baker S."/>
            <person name="Barry K."/>
            <person name="Bills G."/>
            <person name="Bluhm B."/>
            <person name="Cannon C."/>
            <person name="Castanera R."/>
            <person name="Culley D."/>
            <person name="Daum C."/>
            <person name="Ezra D."/>
            <person name="Gonzalez J."/>
            <person name="Henrissat B."/>
            <person name="Kuo A."/>
            <person name="Liang C."/>
            <person name="Lipzen A."/>
            <person name="Lutzoni F."/>
            <person name="Magnuson J."/>
            <person name="Mondo S."/>
            <person name="Nolan M."/>
            <person name="Ohm R."/>
            <person name="Pangilinan J."/>
            <person name="Park H.-J."/>
            <person name="Ramirez L."/>
            <person name="Alfaro M."/>
            <person name="Sun H."/>
            <person name="Tritt A."/>
            <person name="Yoshinaga Y."/>
            <person name="Zwiers L.-H."/>
            <person name="Turgeon B."/>
            <person name="Goodwin S."/>
            <person name="Spatafora J."/>
            <person name="Crous P."/>
            <person name="Grigoriev I."/>
        </authorList>
    </citation>
    <scope>NUCLEOTIDE SEQUENCE</scope>
    <source>
        <strain evidence="1">CBS 130266</strain>
    </source>
</reference>
<dbReference type="InterPro" id="IPR039421">
    <property type="entry name" value="Type_1_exporter"/>
</dbReference>
<name>A0A9P4NMR2_9PEZI</name>
<evidence type="ECO:0000313" key="2">
    <source>
        <dbReference type="Proteomes" id="UP000800235"/>
    </source>
</evidence>
<dbReference type="Proteomes" id="UP000800235">
    <property type="component" value="Unassembled WGS sequence"/>
</dbReference>
<dbReference type="SUPFAM" id="SSF52540">
    <property type="entry name" value="P-loop containing nucleoside triphosphate hydrolases"/>
    <property type="match status" value="1"/>
</dbReference>
<dbReference type="PANTHER" id="PTHR43394:SF1">
    <property type="entry name" value="ATP-BINDING CASSETTE SUB-FAMILY B MEMBER 10, MITOCHONDRIAL"/>
    <property type="match status" value="1"/>
</dbReference>
<keyword evidence="2" id="KW-1185">Reference proteome</keyword>
<evidence type="ECO:0000313" key="1">
    <source>
        <dbReference type="EMBL" id="KAF2427827.1"/>
    </source>
</evidence>
<gene>
    <name evidence="1" type="ORF">EJ08DRAFT_332962</name>
</gene>
<proteinExistence type="predicted"/>
<comment type="caution">
    <text evidence="1">The sequence shown here is derived from an EMBL/GenBank/DDBJ whole genome shotgun (WGS) entry which is preliminary data.</text>
</comment>